<keyword evidence="4" id="KW-0547">Nucleotide-binding</keyword>
<comment type="catalytic activity">
    <reaction evidence="10">
        <text>7-carboxy-7-carbaguanine + NH4(+) + 2 ATP = 7-cyano-7-carbaguanine + 2 AMP + 2 diphosphate + 2 H(+)</text>
        <dbReference type="Rhea" id="RHEA:27982"/>
        <dbReference type="ChEBI" id="CHEBI:15378"/>
        <dbReference type="ChEBI" id="CHEBI:28938"/>
        <dbReference type="ChEBI" id="CHEBI:30616"/>
        <dbReference type="ChEBI" id="CHEBI:33019"/>
        <dbReference type="ChEBI" id="CHEBI:45075"/>
        <dbReference type="ChEBI" id="CHEBI:61036"/>
        <dbReference type="ChEBI" id="CHEBI:456215"/>
        <dbReference type="EC" id="6.3.4.20"/>
    </reaction>
</comment>
<keyword evidence="5" id="KW-0671">Queuosine biosynthesis</keyword>
<evidence type="ECO:0000256" key="5">
    <source>
        <dbReference type="ARBA" id="ARBA00022785"/>
    </source>
</evidence>
<evidence type="ECO:0000256" key="4">
    <source>
        <dbReference type="ARBA" id="ARBA00022741"/>
    </source>
</evidence>
<evidence type="ECO:0000256" key="8">
    <source>
        <dbReference type="ARBA" id="ARBA00037993"/>
    </source>
</evidence>
<keyword evidence="7" id="KW-0067">ATP-binding</keyword>
<keyword evidence="6" id="KW-0862">Zinc</keyword>
<dbReference type="PANTHER" id="PTHR42914">
    <property type="entry name" value="7-CYANO-7-DEAZAGUANINE SYNTHASE"/>
    <property type="match status" value="1"/>
</dbReference>
<accession>A0A4R3Y8I3</accession>
<evidence type="ECO:0000256" key="6">
    <source>
        <dbReference type="ARBA" id="ARBA00022833"/>
    </source>
</evidence>
<dbReference type="GO" id="GO:0005524">
    <property type="term" value="F:ATP binding"/>
    <property type="evidence" value="ECO:0007669"/>
    <property type="project" value="UniProtKB-KW"/>
</dbReference>
<evidence type="ECO:0000256" key="2">
    <source>
        <dbReference type="ARBA" id="ARBA00022598"/>
    </source>
</evidence>
<dbReference type="Gene3D" id="3.40.50.620">
    <property type="entry name" value="HUPs"/>
    <property type="match status" value="1"/>
</dbReference>
<dbReference type="GO" id="GO:0046872">
    <property type="term" value="F:metal ion binding"/>
    <property type="evidence" value="ECO:0007669"/>
    <property type="project" value="UniProtKB-KW"/>
</dbReference>
<keyword evidence="2" id="KW-0436">Ligase</keyword>
<sequence>MPEIILLSGGIESSTLLYMNPTPSELYPVFIDYGQRAALQEGQAALAQCANLGIKLKKLNMSQVGHDFREDQSNKMHVPIPHRNLIALSLGLSYAAQLGANRVYIALNQEDTQAYPSASLAFLTQFQAMARTLGEIEIAAPLLNLSKASIILHGKSVGMDYTKTYSCLLGYTTHCGHCPQCKKRQVAFNEAGYPESTGFYHK</sequence>
<evidence type="ECO:0000313" key="11">
    <source>
        <dbReference type="EMBL" id="TCV88160.1"/>
    </source>
</evidence>
<evidence type="ECO:0000256" key="1">
    <source>
        <dbReference type="ARBA" id="ARBA00005061"/>
    </source>
</evidence>
<reference evidence="11 12" key="1">
    <citation type="submission" date="2019-03" db="EMBL/GenBank/DDBJ databases">
        <title>Genomic Encyclopedia of Type Strains, Phase IV (KMG-IV): sequencing the most valuable type-strain genomes for metagenomic binning, comparative biology and taxonomic classification.</title>
        <authorList>
            <person name="Goeker M."/>
        </authorList>
    </citation>
    <scope>NUCLEOTIDE SEQUENCE [LARGE SCALE GENOMIC DNA]</scope>
    <source>
        <strain evidence="11 12">DSM 100309</strain>
    </source>
</reference>
<dbReference type="CDD" id="cd01995">
    <property type="entry name" value="QueC-like"/>
    <property type="match status" value="1"/>
</dbReference>
<keyword evidence="12" id="KW-1185">Reference proteome</keyword>
<organism evidence="11 12">
    <name type="scientific">Sulfurirhabdus autotrophica</name>
    <dbReference type="NCBI Taxonomy" id="1706046"/>
    <lineage>
        <taxon>Bacteria</taxon>
        <taxon>Pseudomonadati</taxon>
        <taxon>Pseudomonadota</taxon>
        <taxon>Betaproteobacteria</taxon>
        <taxon>Nitrosomonadales</taxon>
        <taxon>Sulfuricellaceae</taxon>
        <taxon>Sulfurirhabdus</taxon>
    </lineage>
</organism>
<evidence type="ECO:0000256" key="9">
    <source>
        <dbReference type="ARBA" id="ARBA00039149"/>
    </source>
</evidence>
<dbReference type="EMBL" id="SMCO01000004">
    <property type="protein sequence ID" value="TCV88160.1"/>
    <property type="molecule type" value="Genomic_DNA"/>
</dbReference>
<evidence type="ECO:0000256" key="10">
    <source>
        <dbReference type="ARBA" id="ARBA00047890"/>
    </source>
</evidence>
<dbReference type="EC" id="6.3.4.20" evidence="9"/>
<evidence type="ECO:0000256" key="7">
    <source>
        <dbReference type="ARBA" id="ARBA00022840"/>
    </source>
</evidence>
<name>A0A4R3Y8I3_9PROT</name>
<protein>
    <recommendedName>
        <fullName evidence="9">7-cyano-7-deazaguanine synthase</fullName>
        <ecNumber evidence="9">6.3.4.20</ecNumber>
    </recommendedName>
</protein>
<gene>
    <name evidence="11" type="ORF">EDC63_104117</name>
</gene>
<dbReference type="AlphaFoldDB" id="A0A4R3Y8I3"/>
<dbReference type="Pfam" id="PF06508">
    <property type="entry name" value="QueC"/>
    <property type="match status" value="1"/>
</dbReference>
<dbReference type="GO" id="GO:0008616">
    <property type="term" value="P:tRNA queuosine(34) biosynthetic process"/>
    <property type="evidence" value="ECO:0007669"/>
    <property type="project" value="UniProtKB-KW"/>
</dbReference>
<dbReference type="PANTHER" id="PTHR42914:SF1">
    <property type="entry name" value="7-CYANO-7-DEAZAGUANINE SYNTHASE"/>
    <property type="match status" value="1"/>
</dbReference>
<evidence type="ECO:0000313" key="12">
    <source>
        <dbReference type="Proteomes" id="UP000295367"/>
    </source>
</evidence>
<dbReference type="RefSeq" id="WP_223248212.1">
    <property type="nucleotide sequence ID" value="NZ_BHVT01000019.1"/>
</dbReference>
<comment type="pathway">
    <text evidence="1">Purine metabolism; 7-cyano-7-deazaguanine biosynthesis.</text>
</comment>
<comment type="similarity">
    <text evidence="8">Belongs to the QueC family.</text>
</comment>
<dbReference type="PIRSF" id="PIRSF006293">
    <property type="entry name" value="ExsB"/>
    <property type="match status" value="1"/>
</dbReference>
<dbReference type="SUPFAM" id="SSF52402">
    <property type="entry name" value="Adenine nucleotide alpha hydrolases-like"/>
    <property type="match status" value="1"/>
</dbReference>
<dbReference type="InterPro" id="IPR018317">
    <property type="entry name" value="QueC"/>
</dbReference>
<dbReference type="GO" id="GO:0016874">
    <property type="term" value="F:ligase activity"/>
    <property type="evidence" value="ECO:0007669"/>
    <property type="project" value="UniProtKB-KW"/>
</dbReference>
<proteinExistence type="inferred from homology"/>
<dbReference type="Proteomes" id="UP000295367">
    <property type="component" value="Unassembled WGS sequence"/>
</dbReference>
<comment type="caution">
    <text evidence="11">The sequence shown here is derived from an EMBL/GenBank/DDBJ whole genome shotgun (WGS) entry which is preliminary data.</text>
</comment>
<evidence type="ECO:0000256" key="3">
    <source>
        <dbReference type="ARBA" id="ARBA00022723"/>
    </source>
</evidence>
<dbReference type="InterPro" id="IPR014729">
    <property type="entry name" value="Rossmann-like_a/b/a_fold"/>
</dbReference>
<keyword evidence="3" id="KW-0479">Metal-binding</keyword>